<evidence type="ECO:0000313" key="6">
    <source>
        <dbReference type="Proteomes" id="UP001153069"/>
    </source>
</evidence>
<dbReference type="EMBL" id="CAICTM010000109">
    <property type="protein sequence ID" value="CAB9501483.1"/>
    <property type="molecule type" value="Genomic_DNA"/>
</dbReference>
<evidence type="ECO:0000256" key="3">
    <source>
        <dbReference type="ARBA" id="ARBA00030602"/>
    </source>
</evidence>
<accession>A0A9N8DEE5</accession>
<name>A0A9N8DEE5_9STRA</name>
<dbReference type="SUPFAM" id="SSF110857">
    <property type="entry name" value="Gamma-glutamyl cyclotransferase-like"/>
    <property type="match status" value="1"/>
</dbReference>
<dbReference type="InterPro" id="IPR045038">
    <property type="entry name" value="AIG2-like"/>
</dbReference>
<comment type="caution">
    <text evidence="5">The sequence shown here is derived from an EMBL/GenBank/DDBJ whole genome shotgun (WGS) entry which is preliminary data.</text>
</comment>
<dbReference type="InterPro" id="IPR009288">
    <property type="entry name" value="AIG2-like_dom"/>
</dbReference>
<dbReference type="PANTHER" id="PTHR31544:SF2">
    <property type="entry name" value="AIG2-LIKE PROTEIN D"/>
    <property type="match status" value="1"/>
</dbReference>
<comment type="similarity">
    <text evidence="1">Belongs to the gamma-glutamylcyclotransferase family.</text>
</comment>
<dbReference type="GO" id="GO:0016740">
    <property type="term" value="F:transferase activity"/>
    <property type="evidence" value="ECO:0007669"/>
    <property type="project" value="UniProtKB-KW"/>
</dbReference>
<keyword evidence="6" id="KW-1185">Reference proteome</keyword>
<gene>
    <name evidence="5" type="ORF">SEMRO_110_G054810.1</name>
</gene>
<feature type="domain" description="Gamma-glutamylcyclotransferase AIG2-like" evidence="4">
    <location>
        <begin position="20"/>
        <end position="137"/>
    </location>
</feature>
<evidence type="ECO:0000313" key="5">
    <source>
        <dbReference type="EMBL" id="CAB9501483.1"/>
    </source>
</evidence>
<keyword evidence="2" id="KW-0808">Transferase</keyword>
<evidence type="ECO:0000259" key="4">
    <source>
        <dbReference type="Pfam" id="PF06094"/>
    </source>
</evidence>
<reference evidence="5" key="1">
    <citation type="submission" date="2020-06" db="EMBL/GenBank/DDBJ databases">
        <authorList>
            <consortium name="Plant Systems Biology data submission"/>
        </authorList>
    </citation>
    <scope>NUCLEOTIDE SEQUENCE</scope>
    <source>
        <strain evidence="5">D6</strain>
    </source>
</reference>
<dbReference type="Pfam" id="PF06094">
    <property type="entry name" value="GGACT"/>
    <property type="match status" value="1"/>
</dbReference>
<protein>
    <recommendedName>
        <fullName evidence="3">Putative gamma-glutamylcyclotransferase</fullName>
    </recommendedName>
</protein>
<dbReference type="CDD" id="cd06661">
    <property type="entry name" value="GGCT_like"/>
    <property type="match status" value="1"/>
</dbReference>
<proteinExistence type="inferred from homology"/>
<dbReference type="InterPro" id="IPR036568">
    <property type="entry name" value="GGCT-like_sf"/>
</dbReference>
<dbReference type="InterPro" id="IPR013024">
    <property type="entry name" value="GGCT-like"/>
</dbReference>
<dbReference type="Proteomes" id="UP001153069">
    <property type="component" value="Unassembled WGS sequence"/>
</dbReference>
<dbReference type="AlphaFoldDB" id="A0A9N8DEE5"/>
<evidence type="ECO:0000256" key="2">
    <source>
        <dbReference type="ARBA" id="ARBA00022679"/>
    </source>
</evidence>
<dbReference type="Gene3D" id="3.10.490.10">
    <property type="entry name" value="Gamma-glutamyl cyclotransferase-like"/>
    <property type="match status" value="1"/>
</dbReference>
<dbReference type="OrthoDB" id="1044435at2759"/>
<evidence type="ECO:0000256" key="1">
    <source>
        <dbReference type="ARBA" id="ARBA00008861"/>
    </source>
</evidence>
<organism evidence="5 6">
    <name type="scientific">Seminavis robusta</name>
    <dbReference type="NCBI Taxonomy" id="568900"/>
    <lineage>
        <taxon>Eukaryota</taxon>
        <taxon>Sar</taxon>
        <taxon>Stramenopiles</taxon>
        <taxon>Ochrophyta</taxon>
        <taxon>Bacillariophyta</taxon>
        <taxon>Bacillariophyceae</taxon>
        <taxon>Bacillariophycidae</taxon>
        <taxon>Naviculales</taxon>
        <taxon>Naviculaceae</taxon>
        <taxon>Seminavis</taxon>
    </lineage>
</organism>
<sequence>MKLPRPFSSAQAATALPNSVFVYGSLLSPQVVEVLLGRIPKSIPAPCRLYGYSRHPVKDQVYPAIIPASSTSTSLVDGMIWCDLSDREKSLLDWFEDDEYQRTSVVVETSKELHYYTTDAYIWGNPLSELDLERDWSFENFCQQHLEWYLAHTVRPCREEWDRDQDL</sequence>
<dbReference type="PANTHER" id="PTHR31544">
    <property type="entry name" value="AIG2-LIKE PROTEIN D"/>
    <property type="match status" value="1"/>
</dbReference>